<accession>A0A653A8B9</accession>
<name>A0A653A8B9_UNCDX</name>
<dbReference type="EMBL" id="UPXX01000027">
    <property type="protein sequence ID" value="VBB43892.1"/>
    <property type="molecule type" value="Genomic_DNA"/>
</dbReference>
<evidence type="ECO:0000256" key="1">
    <source>
        <dbReference type="SAM" id="MobiDB-lite"/>
    </source>
</evidence>
<feature type="compositionally biased region" description="Basic and acidic residues" evidence="1">
    <location>
        <begin position="78"/>
        <end position="93"/>
    </location>
</feature>
<proteinExistence type="predicted"/>
<organism evidence="2">
    <name type="scientific">Uncultured Desulfatiglans sp</name>
    <dbReference type="NCBI Taxonomy" id="1748965"/>
    <lineage>
        <taxon>Bacteria</taxon>
        <taxon>Pseudomonadati</taxon>
        <taxon>Thermodesulfobacteriota</taxon>
        <taxon>Desulfobacteria</taxon>
        <taxon>Desulfatiglandales</taxon>
        <taxon>Desulfatiglandaceae</taxon>
        <taxon>Desulfatiglans</taxon>
        <taxon>environmental samples</taxon>
    </lineage>
</organism>
<protein>
    <submittedName>
        <fullName evidence="2">Uncharacterized protein</fullName>
    </submittedName>
</protein>
<evidence type="ECO:0000313" key="2">
    <source>
        <dbReference type="EMBL" id="VBB43892.1"/>
    </source>
</evidence>
<reference evidence="2" key="1">
    <citation type="submission" date="2018-07" db="EMBL/GenBank/DDBJ databases">
        <authorList>
            <consortium name="Genoscope - CEA"/>
            <person name="William W."/>
        </authorList>
    </citation>
    <scope>NUCLEOTIDE SEQUENCE</scope>
    <source>
        <strain evidence="2">IK1</strain>
    </source>
</reference>
<gene>
    <name evidence="2" type="ORF">TRIP_B330078</name>
</gene>
<sequence length="131" mass="14587">MVFLLPSSFHPERVFWVHLGVNLPVRLCGDQQAASAQTHDFLHIGPRPAAKRWDRACEACKEKSSFQDGNRVAAGNHFRMDTTEKTPRLDARPTKLSNRKKPGEKSPLPPAGPITRPSRIGSSDPLYSTRS</sequence>
<feature type="region of interest" description="Disordered" evidence="1">
    <location>
        <begin position="63"/>
        <end position="131"/>
    </location>
</feature>
<dbReference type="AlphaFoldDB" id="A0A653A8B9"/>